<dbReference type="PANTHER" id="PTHR47786">
    <property type="entry name" value="ALPHA-1,4-GLUCAN:MALTOSE-1-PHOSPHATE MALTOSYLTRANSFERASE"/>
    <property type="match status" value="1"/>
</dbReference>
<dbReference type="GO" id="GO:0005975">
    <property type="term" value="P:carbohydrate metabolic process"/>
    <property type="evidence" value="ECO:0007669"/>
    <property type="project" value="InterPro"/>
</dbReference>
<dbReference type="RefSeq" id="XP_068365733.1">
    <property type="nucleotide sequence ID" value="XM_068491412.1"/>
</dbReference>
<dbReference type="InterPro" id="IPR006047">
    <property type="entry name" value="GH13_cat_dom"/>
</dbReference>
<comment type="caution">
    <text evidence="3">The sequence shown here is derived from an EMBL/GenBank/DDBJ whole genome shotgun (WGS) entry which is preliminary data.</text>
</comment>
<dbReference type="AlphaFoldDB" id="A0A1J4KSY6"/>
<dbReference type="InterPro" id="IPR017853">
    <property type="entry name" value="GH"/>
</dbReference>
<name>A0A1J4KSY6_9EUKA</name>
<dbReference type="SUPFAM" id="SSF51445">
    <property type="entry name" value="(Trans)glycosidases"/>
    <property type="match status" value="1"/>
</dbReference>
<keyword evidence="4" id="KW-1185">Reference proteome</keyword>
<dbReference type="Pfam" id="PF00128">
    <property type="entry name" value="Alpha-amylase"/>
    <property type="match status" value="1"/>
</dbReference>
<dbReference type="Gene3D" id="3.20.20.80">
    <property type="entry name" value="Glycosidases"/>
    <property type="match status" value="1"/>
</dbReference>
<sequence>MSSFSSRKTPRTPSSTSKQPVSNIHTVNCFVSRRPVDKSPSLARHRVQMKKSQNEEVKRFRQAVRDVYHQTDRFATYQRTSVLKNPPELTSDRYLLGRFHHPKEFTPTGTIHPLVTKHRDGVLDEERLARERQENSQQIFVNVDIPQSEPVEIPENLAPLEEEEKHEETPIEEEEEVHEENPEEKQPPGPAPVFKPELISIKVKPEPSSDDQEEEEEVVSQNEESHEEEENREEEVNHTEEEVNHTEEETVNVEEEDESRKIEEEEEEAKDEESSTKSEEEKATHTPVFTLNKPNGNVTLPVLDLQLNNEAPKASPRSYKSPYSPRQPMMFPKLDPNDPSLIKAGDQLLEISIRPFLYSLSQKYGHPITMLREIPEYELHDWKSMGFQWVWLYGAWTLGDKCLEFDLNDQILLDRYNEYLPDWTNEDVIGYPLSIVKYELNPQLGTMEDLVWFRDQLRQRGMRLMLDFVPNDTAIDAPEYTEHPNYYMHAVKGDHDENGKVDLARFMEDGVAYGAGKWMPPMRFTAQLNIFNREVREMQINKLAHISKYCDGVRVHLAQYLINDNFATYWRDQLQGEENGNFEMPEIEFWKEAIDRVRTTYPDFVMMAESYGYENQEMLLNCGFNYIYEKELIDHLASGDIHGFRDLIFQNHFITKKMVHFIENHDEMRAITRFWGNFKATTAATVALLTLPGIRLINFHQWLGYKHQIDVNLRRAQKESCDQKMILFYTRLFRVLETNAIRYGEWEPLPVHDAHNVVAWKWVKDNQHLLITVNFSNDWSGGRVICNDAPLDMREINVHEMISNTTYVRDPHEMRETGLYLCLEAYQSQIFEY</sequence>
<feature type="domain" description="Glycosyl hydrolase family 13 catalytic" evidence="2">
    <location>
        <begin position="410"/>
        <end position="734"/>
    </location>
</feature>
<evidence type="ECO:0000256" key="1">
    <source>
        <dbReference type="SAM" id="MobiDB-lite"/>
    </source>
</evidence>
<accession>A0A1J4KSY6</accession>
<dbReference type="SMART" id="SM00642">
    <property type="entry name" value="Aamy"/>
    <property type="match status" value="1"/>
</dbReference>
<feature type="region of interest" description="Disordered" evidence="1">
    <location>
        <begin position="131"/>
        <end position="295"/>
    </location>
</feature>
<gene>
    <name evidence="3" type="ORF">TRFO_03619</name>
</gene>
<feature type="compositionally biased region" description="Basic and acidic residues" evidence="1">
    <location>
        <begin position="234"/>
        <end position="248"/>
    </location>
</feature>
<feature type="compositionally biased region" description="Low complexity" evidence="1">
    <location>
        <begin position="1"/>
        <end position="18"/>
    </location>
</feature>
<proteinExistence type="predicted"/>
<dbReference type="PANTHER" id="PTHR47786:SF2">
    <property type="entry name" value="GLYCOSYL HYDROLASE FAMILY 13 CATALYTIC DOMAIN-CONTAINING PROTEIN"/>
    <property type="match status" value="1"/>
</dbReference>
<feature type="compositionally biased region" description="Basic and acidic residues" evidence="1">
    <location>
        <begin position="272"/>
        <end position="284"/>
    </location>
</feature>
<dbReference type="EMBL" id="MLAK01000560">
    <property type="protein sequence ID" value="OHT12597.1"/>
    <property type="molecule type" value="Genomic_DNA"/>
</dbReference>
<dbReference type="VEuPathDB" id="TrichDB:TRFO_03619"/>
<evidence type="ECO:0000259" key="2">
    <source>
        <dbReference type="SMART" id="SM00642"/>
    </source>
</evidence>
<evidence type="ECO:0000313" key="4">
    <source>
        <dbReference type="Proteomes" id="UP000179807"/>
    </source>
</evidence>
<feature type="region of interest" description="Disordered" evidence="1">
    <location>
        <begin position="1"/>
        <end position="56"/>
    </location>
</feature>
<reference evidence="3" key="1">
    <citation type="submission" date="2016-10" db="EMBL/GenBank/DDBJ databases">
        <authorList>
            <person name="Benchimol M."/>
            <person name="Almeida L.G."/>
            <person name="Vasconcelos A.T."/>
            <person name="Perreira-Neves A."/>
            <person name="Rosa I.A."/>
            <person name="Tasca T."/>
            <person name="Bogo M.R."/>
            <person name="de Souza W."/>
        </authorList>
    </citation>
    <scope>NUCLEOTIDE SEQUENCE [LARGE SCALE GENOMIC DNA]</scope>
    <source>
        <strain evidence="3">K</strain>
    </source>
</reference>
<dbReference type="Proteomes" id="UP000179807">
    <property type="component" value="Unassembled WGS sequence"/>
</dbReference>
<organism evidence="3 4">
    <name type="scientific">Tritrichomonas foetus</name>
    <dbReference type="NCBI Taxonomy" id="1144522"/>
    <lineage>
        <taxon>Eukaryota</taxon>
        <taxon>Metamonada</taxon>
        <taxon>Parabasalia</taxon>
        <taxon>Tritrichomonadida</taxon>
        <taxon>Tritrichomonadidae</taxon>
        <taxon>Tritrichomonas</taxon>
    </lineage>
</organism>
<protein>
    <recommendedName>
        <fullName evidence="2">Glycosyl hydrolase family 13 catalytic domain-containing protein</fullName>
    </recommendedName>
</protein>
<dbReference type="GeneID" id="94826116"/>
<dbReference type="OrthoDB" id="1740265at2759"/>
<evidence type="ECO:0000313" key="3">
    <source>
        <dbReference type="EMBL" id="OHT12597.1"/>
    </source>
</evidence>
<feature type="compositionally biased region" description="Acidic residues" evidence="1">
    <location>
        <begin position="208"/>
        <end position="218"/>
    </location>
</feature>
<feature type="compositionally biased region" description="Acidic residues" evidence="1">
    <location>
        <begin position="160"/>
        <end position="178"/>
    </location>
</feature>